<name>A0A6V7HCS3_9HYME</name>
<organism evidence="1 2">
    <name type="scientific">Heterotrigona itama</name>
    <dbReference type="NCBI Taxonomy" id="395501"/>
    <lineage>
        <taxon>Eukaryota</taxon>
        <taxon>Metazoa</taxon>
        <taxon>Ecdysozoa</taxon>
        <taxon>Arthropoda</taxon>
        <taxon>Hexapoda</taxon>
        <taxon>Insecta</taxon>
        <taxon>Pterygota</taxon>
        <taxon>Neoptera</taxon>
        <taxon>Endopterygota</taxon>
        <taxon>Hymenoptera</taxon>
        <taxon>Apocrita</taxon>
        <taxon>Aculeata</taxon>
        <taxon>Apoidea</taxon>
        <taxon>Anthophila</taxon>
        <taxon>Apidae</taxon>
        <taxon>Heterotrigona</taxon>
    </lineage>
</organism>
<dbReference type="OrthoDB" id="5575at2759"/>
<dbReference type="Proteomes" id="UP000752696">
    <property type="component" value="Unassembled WGS sequence"/>
</dbReference>
<dbReference type="EMBL" id="CAJDYZ010010217">
    <property type="protein sequence ID" value="CAD1477758.1"/>
    <property type="molecule type" value="Genomic_DNA"/>
</dbReference>
<reference evidence="1" key="1">
    <citation type="submission" date="2020-07" db="EMBL/GenBank/DDBJ databases">
        <authorList>
            <person name="Nazaruddin N."/>
        </authorList>
    </citation>
    <scope>NUCLEOTIDE SEQUENCE</scope>
</reference>
<accession>A0A6V7HCS3</accession>
<evidence type="ECO:0000313" key="1">
    <source>
        <dbReference type="EMBL" id="CAD1477758.1"/>
    </source>
</evidence>
<proteinExistence type="predicted"/>
<evidence type="ECO:0000313" key="2">
    <source>
        <dbReference type="Proteomes" id="UP000752696"/>
    </source>
</evidence>
<comment type="caution">
    <text evidence="1">The sequence shown here is derived from an EMBL/GenBank/DDBJ whole genome shotgun (WGS) entry which is preliminary data.</text>
</comment>
<sequence length="304" mass="34881">MAGFVNDTKKLELKDFLQQQKEQHNKMNVEFSWPDLCKHIPKCVLYRANQIRQIAVKGLGQCSHKVVDQFLMFALEVLVSEDALTNEKFTMLKDRAVNLTFEDAETMLQKFNENVPTDNDGEIAGDIETAGNLFGLKLWCRPAVALTSQAFQILHLKNTGQSVDDSSSTRRREEEMKPVMVKATFDPATYEEKLTEYYEKHSPVISRQAFKDTIIDIIQSDNSESDLFDFLGCEAIELAEYIIENREYIIASDPDLTSAVTQKKCSVVIEELLTLLSKEDKELWTNMEKLGKKLARHQTNERRK</sequence>
<keyword evidence="2" id="KW-1185">Reference proteome</keyword>
<protein>
    <submittedName>
        <fullName evidence="1">Uncharacterized protein</fullName>
    </submittedName>
</protein>
<gene>
    <name evidence="1" type="ORF">MHI_LOCUS750981</name>
</gene>
<dbReference type="AlphaFoldDB" id="A0A6V7HCS3"/>